<dbReference type="RefSeq" id="WP_041348383.1">
    <property type="nucleotide sequence ID" value="NZ_CP069280.1"/>
</dbReference>
<reference evidence="1 2" key="1">
    <citation type="journal article" date="2014" name="J. Infect. Dis.">
        <title>Molecular characterization of a novel botulinum neurotoxin type H gene.</title>
        <authorList>
            <person name="Dover N."/>
            <person name="Barash J.R."/>
            <person name="Hill K.K."/>
            <person name="Xie G."/>
            <person name="Arnon S.S."/>
        </authorList>
    </citation>
    <scope>NUCLEOTIDE SEQUENCE [LARGE SCALE GENOMIC DNA]</scope>
    <source>
        <strain evidence="1 2">IBCA10-7060</strain>
    </source>
</reference>
<dbReference type="AlphaFoldDB" id="A0ABD7CMX4"/>
<accession>A0ABD7CMX4</accession>
<evidence type="ECO:0000313" key="1">
    <source>
        <dbReference type="EMBL" id="QRI54500.1"/>
    </source>
</evidence>
<dbReference type="Proteomes" id="UP000663464">
    <property type="component" value="Chromosome"/>
</dbReference>
<sequence>MRKYFAIIIIVLLVSVLFWTKPIKKFIPLSPPNITITYNQNKIETAKGDYTWCDKDSVGSSNLAADNPMGLVKNLKTTSVKKGEEIKFTFNPLWKQPNITTVDLVISGIGLKKQIVNKNSFNAPKEKGEYIFLIFSSWDEGHSIAYVFKINVI</sequence>
<protein>
    <submittedName>
        <fullName evidence="1">Uncharacterized protein</fullName>
    </submittedName>
</protein>
<dbReference type="EMBL" id="CP069280">
    <property type="protein sequence ID" value="QRI54500.1"/>
    <property type="molecule type" value="Genomic_DNA"/>
</dbReference>
<organism evidence="1 2">
    <name type="scientific">Clostridium botulinum</name>
    <dbReference type="NCBI Taxonomy" id="1491"/>
    <lineage>
        <taxon>Bacteria</taxon>
        <taxon>Bacillati</taxon>
        <taxon>Bacillota</taxon>
        <taxon>Clostridia</taxon>
        <taxon>Eubacteriales</taxon>
        <taxon>Clostridiaceae</taxon>
        <taxon>Clostridium</taxon>
    </lineage>
</organism>
<evidence type="ECO:0000313" key="2">
    <source>
        <dbReference type="Proteomes" id="UP000663464"/>
    </source>
</evidence>
<name>A0ABD7CMX4_CLOBO</name>
<gene>
    <name evidence="1" type="ORF">JQS73_05180</name>
</gene>
<proteinExistence type="predicted"/>